<dbReference type="InParanoid" id="A0A136J8U6"/>
<evidence type="ECO:0000313" key="3">
    <source>
        <dbReference type="Proteomes" id="UP000070501"/>
    </source>
</evidence>
<gene>
    <name evidence="2" type="ORF">Micbo1qcDRAFT_161587</name>
</gene>
<feature type="compositionally biased region" description="Polar residues" evidence="1">
    <location>
        <begin position="110"/>
        <end position="121"/>
    </location>
</feature>
<feature type="region of interest" description="Disordered" evidence="1">
    <location>
        <begin position="100"/>
        <end position="194"/>
    </location>
</feature>
<protein>
    <submittedName>
        <fullName evidence="2">Uncharacterized protein</fullName>
    </submittedName>
</protein>
<keyword evidence="3" id="KW-1185">Reference proteome</keyword>
<evidence type="ECO:0000313" key="2">
    <source>
        <dbReference type="EMBL" id="KXJ93575.1"/>
    </source>
</evidence>
<organism evidence="2 3">
    <name type="scientific">Microdochium bolleyi</name>
    <dbReference type="NCBI Taxonomy" id="196109"/>
    <lineage>
        <taxon>Eukaryota</taxon>
        <taxon>Fungi</taxon>
        <taxon>Dikarya</taxon>
        <taxon>Ascomycota</taxon>
        <taxon>Pezizomycotina</taxon>
        <taxon>Sordariomycetes</taxon>
        <taxon>Xylariomycetidae</taxon>
        <taxon>Xylariales</taxon>
        <taxon>Microdochiaceae</taxon>
        <taxon>Microdochium</taxon>
    </lineage>
</organism>
<dbReference type="EMBL" id="KQ964248">
    <property type="protein sequence ID" value="KXJ93575.1"/>
    <property type="molecule type" value="Genomic_DNA"/>
</dbReference>
<dbReference type="OrthoDB" id="3564303at2759"/>
<feature type="compositionally biased region" description="Basic and acidic residues" evidence="1">
    <location>
        <begin position="168"/>
        <end position="181"/>
    </location>
</feature>
<dbReference type="AlphaFoldDB" id="A0A136J8U6"/>
<proteinExistence type="predicted"/>
<sequence>MQRVSRSLSLSEQWFTLWDILFPGLPRPESAFVQGPVAEVCSEVVRWWDRYGRTVVAEHIEANGGSDEFERRVRNYESDLTALFVTVGRGLLVGVIGQMRSGSPDEERAVTTQTTTRSLYPSDSVGALRTSPESDRETQRTAPSTPATGDEADQNEPAPASKPGATAEVEHEVRPENEKLPPGENEMMSSRTQPSLDDINAWAEYAHDSRMVAADSFEWWNDVGGESYGMPTWM</sequence>
<reference evidence="3" key="1">
    <citation type="submission" date="2016-02" db="EMBL/GenBank/DDBJ databases">
        <title>Draft genome sequence of Microdochium bolleyi, a fungal endophyte of beachgrass.</title>
        <authorList>
            <consortium name="DOE Joint Genome Institute"/>
            <person name="David A.S."/>
            <person name="May G."/>
            <person name="Haridas S."/>
            <person name="Lim J."/>
            <person name="Wang M."/>
            <person name="Labutti K."/>
            <person name="Lipzen A."/>
            <person name="Barry K."/>
            <person name="Grigoriev I.V."/>
        </authorList>
    </citation>
    <scope>NUCLEOTIDE SEQUENCE [LARGE SCALE GENOMIC DNA]</scope>
    <source>
        <strain evidence="3">J235TASD1</strain>
    </source>
</reference>
<evidence type="ECO:0000256" key="1">
    <source>
        <dbReference type="SAM" id="MobiDB-lite"/>
    </source>
</evidence>
<name>A0A136J8U6_9PEZI</name>
<dbReference type="Proteomes" id="UP000070501">
    <property type="component" value="Unassembled WGS sequence"/>
</dbReference>
<accession>A0A136J8U6</accession>